<dbReference type="InterPro" id="IPR011050">
    <property type="entry name" value="Pectin_lyase_fold/virulence"/>
</dbReference>
<dbReference type="GO" id="GO:0030246">
    <property type="term" value="F:carbohydrate binding"/>
    <property type="evidence" value="ECO:0007669"/>
    <property type="project" value="InterPro"/>
</dbReference>
<dbReference type="AlphaFoldDB" id="B0VGV8"/>
<feature type="signal peptide" evidence="1">
    <location>
        <begin position="1"/>
        <end position="20"/>
    </location>
</feature>
<name>B0VGV8_CLOAI</name>
<evidence type="ECO:0000256" key="1">
    <source>
        <dbReference type="SAM" id="SignalP"/>
    </source>
</evidence>
<dbReference type="EMBL" id="CU466930">
    <property type="protein sequence ID" value="CAO80567.1"/>
    <property type="molecule type" value="Genomic_DNA"/>
</dbReference>
<keyword evidence="1" id="KW-0732">Signal</keyword>
<evidence type="ECO:0000313" key="3">
    <source>
        <dbReference type="Proteomes" id="UP000002019"/>
    </source>
</evidence>
<feature type="chain" id="PRO_5002757818" description="Periplasmic copper-binding protein NosD beta helix domain-containing protein" evidence="1">
    <location>
        <begin position="21"/>
        <end position="510"/>
    </location>
</feature>
<dbReference type="SUPFAM" id="SSF49452">
    <property type="entry name" value="Starch-binding domain-like"/>
    <property type="match status" value="1"/>
</dbReference>
<dbReference type="Proteomes" id="UP000002019">
    <property type="component" value="Chromosome"/>
</dbReference>
<dbReference type="KEGG" id="caci:CLOAM0683"/>
<protein>
    <recommendedName>
        <fullName evidence="4">Periplasmic copper-binding protein NosD beta helix domain-containing protein</fullName>
    </recommendedName>
</protein>
<dbReference type="PROSITE" id="PS51257">
    <property type="entry name" value="PROKAR_LIPOPROTEIN"/>
    <property type="match status" value="1"/>
</dbReference>
<dbReference type="RefSeq" id="WP_015424427.1">
    <property type="nucleotide sequence ID" value="NC_020449.1"/>
</dbReference>
<reference evidence="2 3" key="1">
    <citation type="journal article" date="2008" name="J. Bacteriol.">
        <title>'Candidatus Cloacamonas acidaminovorans': genome sequence reconstruction provides a first glimpse of a new bacterial division.</title>
        <authorList>
            <person name="Pelletier E."/>
            <person name="Kreimeyer A."/>
            <person name="Bocs S."/>
            <person name="Rouy Z."/>
            <person name="Gyapay G."/>
            <person name="Chouari R."/>
            <person name="Riviere D."/>
            <person name="Ganesan A."/>
            <person name="Daegelen P."/>
            <person name="Sghir A."/>
            <person name="Cohen G.N."/>
            <person name="Medigue C."/>
            <person name="Weissenbach J."/>
            <person name="Le Paslier D."/>
        </authorList>
    </citation>
    <scope>NUCLEOTIDE SEQUENCE [LARGE SCALE GENOMIC DNA]</scope>
    <source>
        <strain evidence="3">Evry</strain>
    </source>
</reference>
<dbReference type="InterPro" id="IPR013784">
    <property type="entry name" value="Carb-bd-like_fold"/>
</dbReference>
<gene>
    <name evidence="2" type="ordered locus">CLOAM0683</name>
</gene>
<dbReference type="eggNOG" id="ENOG502ZFY4">
    <property type="taxonomic scope" value="Bacteria"/>
</dbReference>
<evidence type="ECO:0008006" key="4">
    <source>
        <dbReference type="Google" id="ProtNLM"/>
    </source>
</evidence>
<evidence type="ECO:0000313" key="2">
    <source>
        <dbReference type="EMBL" id="CAO80567.1"/>
    </source>
</evidence>
<dbReference type="HOGENOM" id="CLU_533919_0_0_0"/>
<dbReference type="STRING" id="459349.CLOAM0683"/>
<accession>B0VGV8</accession>
<organism evidence="2 3">
    <name type="scientific">Cloacimonas acidaminovorans (strain Evry)</name>
    <dbReference type="NCBI Taxonomy" id="459349"/>
    <lineage>
        <taxon>Bacteria</taxon>
        <taxon>Pseudomonadati</taxon>
        <taxon>Candidatus Cloacimonadota</taxon>
        <taxon>Candidatus Cloacimonadia</taxon>
        <taxon>Candidatus Cloacimonadales</taxon>
        <taxon>Candidatus Cloacimonadaceae</taxon>
        <taxon>Candidatus Cloacimonas</taxon>
    </lineage>
</organism>
<dbReference type="SUPFAM" id="SSF51126">
    <property type="entry name" value="Pectin lyase-like"/>
    <property type="match status" value="1"/>
</dbReference>
<keyword evidence="3" id="KW-1185">Reference proteome</keyword>
<sequence length="510" mass="58390">MKIKFSFIISIILCSLFILSCDNGTKTQKGIISGVIYLDGQTEYSGIIVSVFSADVVPIEIKNVNREYPQLPYPINDYVYFDHRAYNPIRTVYTDSEGKFEISDITYGNYIIAYYKEGWGYNYMYDIELNSPEYNMEELRLYPELEVPHSITNEYIFISDRTYRISGNCVSLLGSNIIAQTNTRLIIDPKAIFQINGNFITQREDNNMVIITSSNRIYNPNSQVINGLAIEFTANSSVSNLNNILFSYLYDGLKITKKNLIIENCGFIRNINSLQIFNVNNIEIRHNNFLINEDIQSETVYCYNTDQVVLERNIFYKNACSIKTEIGKNSIIQNNYFINGVYEIQTLWESTAIAQYNSFKDSKNALSNSGASNLEILYNEINSETCVNIFNTSNWENTFTQGWTKANNNNFMSTDYAVLCKAVYFYGGNPMPLDFHNNYWGVTNSDDIANMIYDYYDAPPHDTSHGGNWGIIEYIPFKTSPVTNAGVQLNNTSLIIKPLKTPISQKKFSH</sequence>
<proteinExistence type="predicted"/>